<accession>A0A0C2NZP5</accession>
<dbReference type="Pfam" id="PF09619">
    <property type="entry name" value="YscW"/>
    <property type="match status" value="1"/>
</dbReference>
<evidence type="ECO:0000256" key="1">
    <source>
        <dbReference type="SAM" id="SignalP"/>
    </source>
</evidence>
<dbReference type="Proteomes" id="UP000031672">
    <property type="component" value="Unassembled WGS sequence"/>
</dbReference>
<dbReference type="PANTHER" id="PTHR38013:SF1">
    <property type="entry name" value="GLYCOPROTEIN_POLYSACCHARIDE METABOLISM"/>
    <property type="match status" value="1"/>
</dbReference>
<dbReference type="AlphaFoldDB" id="A0A0C2NZP5"/>
<protein>
    <submittedName>
        <fullName evidence="2">Lipo-like protein</fullName>
    </submittedName>
</protein>
<feature type="chain" id="PRO_5009758923" evidence="1">
    <location>
        <begin position="26"/>
        <end position="143"/>
    </location>
</feature>
<dbReference type="EMBL" id="JTKH01000006">
    <property type="protein sequence ID" value="KII80725.1"/>
    <property type="molecule type" value="Genomic_DNA"/>
</dbReference>
<dbReference type="PROSITE" id="PS51257">
    <property type="entry name" value="PROKAR_LIPOPROTEIN"/>
    <property type="match status" value="1"/>
</dbReference>
<proteinExistence type="predicted"/>
<accession>A0A0C2NX91</accession>
<dbReference type="PANTHER" id="PTHR38013">
    <property type="entry name" value="GLYCOPROTEIN/POLYSACCHARIDE METABOLISM"/>
    <property type="match status" value="1"/>
</dbReference>
<evidence type="ECO:0000313" key="3">
    <source>
        <dbReference type="Proteomes" id="UP000031672"/>
    </source>
</evidence>
<dbReference type="OrthoDB" id="5348860at2"/>
<organism evidence="2 3">
    <name type="scientific">Vibrio renipiscarius</name>
    <dbReference type="NCBI Taxonomy" id="1461322"/>
    <lineage>
        <taxon>Bacteria</taxon>
        <taxon>Pseudomonadati</taxon>
        <taxon>Pseudomonadota</taxon>
        <taxon>Gammaproteobacteria</taxon>
        <taxon>Vibrionales</taxon>
        <taxon>Vibrionaceae</taxon>
        <taxon>Vibrio</taxon>
    </lineage>
</organism>
<sequence>MKKTLMLASSVLLGTVLMGCQSEPAAQQEQVQAEQMITGNVAYRERIMLPDNAVVTVRLQDVSLMDVSATLISEQVIETNGAQVPVPFELSYNPSEIKPGHRYSVSARIEVAGELRFITDTMNAVITDENQTQQLNLMLVGVR</sequence>
<keyword evidence="3" id="KW-1185">Reference proteome</keyword>
<dbReference type="InterPro" id="IPR053196">
    <property type="entry name" value="Lipoprotein_YbaY-like"/>
</dbReference>
<reference evidence="2 3" key="1">
    <citation type="submission" date="2014-11" db="EMBL/GenBank/DDBJ databases">
        <title>Draft Genome Sequence of Vibrio piscirenalis strains CECT 8603T and CECT 8604, two marine Gammaproteobacterium isolated from cultured gilthead sea bream (Sparus aurata).</title>
        <authorList>
            <person name="Arahal D.R."/>
            <person name="Rodrigo-Torres L."/>
            <person name="Lucena T."/>
            <person name="Pujalte M.J."/>
        </authorList>
    </citation>
    <scope>NUCLEOTIDE SEQUENCE [LARGE SCALE GENOMIC DNA]</scope>
    <source>
        <strain evidence="2 3">DCR 1-4-2</strain>
    </source>
</reference>
<comment type="caution">
    <text evidence="2">The sequence shown here is derived from an EMBL/GenBank/DDBJ whole genome shotgun (WGS) entry which is preliminary data.</text>
</comment>
<dbReference type="STRING" id="1461322.OJ16_05365"/>
<feature type="signal peptide" evidence="1">
    <location>
        <begin position="1"/>
        <end position="25"/>
    </location>
</feature>
<dbReference type="RefSeq" id="WP_040988150.1">
    <property type="nucleotide sequence ID" value="NZ_JTKH01000006.1"/>
</dbReference>
<evidence type="ECO:0000313" key="2">
    <source>
        <dbReference type="EMBL" id="KII80725.1"/>
    </source>
</evidence>
<name>A0A0C2NZP5_9VIBR</name>
<dbReference type="InterPro" id="IPR039366">
    <property type="entry name" value="Pilotin"/>
</dbReference>
<keyword evidence="1" id="KW-0732">Signal</keyword>
<gene>
    <name evidence="2" type="ORF">OJ16_05365</name>
</gene>